<organism evidence="3 4">
    <name type="scientific">Lachancea fermentati</name>
    <name type="common">Zygosaccharomyces fermentati</name>
    <dbReference type="NCBI Taxonomy" id="4955"/>
    <lineage>
        <taxon>Eukaryota</taxon>
        <taxon>Fungi</taxon>
        <taxon>Dikarya</taxon>
        <taxon>Ascomycota</taxon>
        <taxon>Saccharomycotina</taxon>
        <taxon>Saccharomycetes</taxon>
        <taxon>Saccharomycetales</taxon>
        <taxon>Saccharomycetaceae</taxon>
        <taxon>Lachancea</taxon>
    </lineage>
</organism>
<reference evidence="4" key="1">
    <citation type="submission" date="2016-03" db="EMBL/GenBank/DDBJ databases">
        <authorList>
            <person name="Devillers H."/>
        </authorList>
    </citation>
    <scope>NUCLEOTIDE SEQUENCE [LARGE SCALE GENOMIC DNA]</scope>
</reference>
<name>A0A1G4MF20_LACFM</name>
<evidence type="ECO:0000313" key="4">
    <source>
        <dbReference type="Proteomes" id="UP000190831"/>
    </source>
</evidence>
<dbReference type="InterPro" id="IPR050791">
    <property type="entry name" value="Aldo-Keto_reductase"/>
</dbReference>
<dbReference type="CDD" id="cd19077">
    <property type="entry name" value="AKR_AKR8A1-2"/>
    <property type="match status" value="1"/>
</dbReference>
<dbReference type="Pfam" id="PF00248">
    <property type="entry name" value="Aldo_ket_red"/>
    <property type="match status" value="1"/>
</dbReference>
<dbReference type="InterPro" id="IPR036812">
    <property type="entry name" value="NAD(P)_OxRdtase_dom_sf"/>
</dbReference>
<sequence length="338" mass="37598">MISAEELKQIHLEASTAYGLMGLTTRQEPLPDKQSFEAIDKAIEESDGKAIFNVGEFYGPDFNNLKLVRRYFTSYPHKRDRVIISCKGGMENATLTPKGDYASMSNSIDTCLKEIGGPIEIFEPARIDVALAGSNCYAAETFDCIVDYIKKGKIGGISLSEVNAEQIRAINSKYGEYLCCVEVELSLISREILSNGVVDTCNELGIPVICYSPLGRGLLSGAIKCFTDIPEGDFRQHFARFQDDSLKQNLKVAQFLQDEIVSKRDDGITLSQAALAWIRSLNSKYPNTRLIPLPGGTTASKVEQNYAIFELTQEEIHKIETFINNFEIRGGRVEHIKK</sequence>
<dbReference type="PANTHER" id="PTHR43625:SF78">
    <property type="entry name" value="PYRIDOXAL REDUCTASE-RELATED"/>
    <property type="match status" value="1"/>
</dbReference>
<dbReference type="OMA" id="QLCIGWV"/>
<gene>
    <name evidence="3" type="ORF">LAFE_0F05182G</name>
</gene>
<dbReference type="GO" id="GO:0016491">
    <property type="term" value="F:oxidoreductase activity"/>
    <property type="evidence" value="ECO:0007669"/>
    <property type="project" value="UniProtKB-KW"/>
</dbReference>
<dbReference type="SUPFAM" id="SSF51430">
    <property type="entry name" value="NAD(P)-linked oxidoreductase"/>
    <property type="match status" value="1"/>
</dbReference>
<dbReference type="Proteomes" id="UP000190831">
    <property type="component" value="Chromosome F"/>
</dbReference>
<dbReference type="PANTHER" id="PTHR43625">
    <property type="entry name" value="AFLATOXIN B1 ALDEHYDE REDUCTASE"/>
    <property type="match status" value="1"/>
</dbReference>
<dbReference type="Gene3D" id="3.20.20.100">
    <property type="entry name" value="NADP-dependent oxidoreductase domain"/>
    <property type="match status" value="1"/>
</dbReference>
<evidence type="ECO:0000313" key="3">
    <source>
        <dbReference type="EMBL" id="SCW02381.1"/>
    </source>
</evidence>
<dbReference type="STRING" id="4955.A0A1G4MF20"/>
<dbReference type="InterPro" id="IPR023210">
    <property type="entry name" value="NADP_OxRdtase_dom"/>
</dbReference>
<evidence type="ECO:0000256" key="1">
    <source>
        <dbReference type="ARBA" id="ARBA00023002"/>
    </source>
</evidence>
<feature type="domain" description="NADP-dependent oxidoreductase" evidence="2">
    <location>
        <begin position="18"/>
        <end position="322"/>
    </location>
</feature>
<dbReference type="AlphaFoldDB" id="A0A1G4MF20"/>
<dbReference type="OrthoDB" id="37537at2759"/>
<proteinExistence type="predicted"/>
<protein>
    <submittedName>
        <fullName evidence="3">LAFE_0F05182g1_1</fullName>
    </submittedName>
</protein>
<evidence type="ECO:0000259" key="2">
    <source>
        <dbReference type="Pfam" id="PF00248"/>
    </source>
</evidence>
<keyword evidence="1" id="KW-0560">Oxidoreductase</keyword>
<keyword evidence="4" id="KW-1185">Reference proteome</keyword>
<dbReference type="GO" id="GO:0005737">
    <property type="term" value="C:cytoplasm"/>
    <property type="evidence" value="ECO:0007669"/>
    <property type="project" value="TreeGrafter"/>
</dbReference>
<accession>A0A1G4MF20</accession>
<dbReference type="EMBL" id="LT598490">
    <property type="protein sequence ID" value="SCW02381.1"/>
    <property type="molecule type" value="Genomic_DNA"/>
</dbReference>